<gene>
    <name evidence="2" type="ORF">NS226_23520</name>
</gene>
<sequence length="277" mass="30112">MKELSDAFQARLKQPATTLASAWRLTRRDGAVFGFTDHDENLTFAGTLFRARTGWTSGESERARGLGAGTEAVEGGFADEAIREEEVERGLFDGAIVETFRVDWQEPAHHILMESADLGEVVRGPGGFRAELRGLAARLDRQRGRTYRWRCDAALGDRRCGVDLGPWTRLVDLVSGNEDRLVIRPVEPIARADQGLFAQGRLFLGASGEALPLRGLAEGAEAGTLLAFLARTPAQVPAAGSRLRFVAGCDRAFATCRDRFGNSVNFRGFPHLPGADA</sequence>
<dbReference type="Pfam" id="PF09931">
    <property type="entry name" value="Phage_phiJL001_Gp84_N"/>
    <property type="match status" value="1"/>
</dbReference>
<dbReference type="EMBL" id="LDPZ01000161">
    <property type="protein sequence ID" value="KTQ74066.1"/>
    <property type="molecule type" value="Genomic_DNA"/>
</dbReference>
<dbReference type="Proteomes" id="UP000078272">
    <property type="component" value="Unassembled WGS sequence"/>
</dbReference>
<dbReference type="NCBIfam" id="TIGR02218">
    <property type="entry name" value="phg_TIGR02218"/>
    <property type="match status" value="1"/>
</dbReference>
<dbReference type="STRING" id="401562.NS365_13005"/>
<protein>
    <recommendedName>
        <fullName evidence="1">Bacteriophage phiJL001 Gp84 C-terminal domain-containing protein</fullName>
    </recommendedName>
</protein>
<feature type="non-terminal residue" evidence="2">
    <location>
        <position position="277"/>
    </location>
</feature>
<evidence type="ECO:0000259" key="1">
    <source>
        <dbReference type="Pfam" id="PF09356"/>
    </source>
</evidence>
<comment type="caution">
    <text evidence="2">The sequence shown here is derived from an EMBL/GenBank/DDBJ whole genome shotgun (WGS) entry which is preliminary data.</text>
</comment>
<reference evidence="2 3" key="1">
    <citation type="journal article" date="2016" name="Front. Microbiol.">
        <title>Genomic Resource of Rice Seed Associated Bacteria.</title>
        <authorList>
            <person name="Midha S."/>
            <person name="Bansal K."/>
            <person name="Sharma S."/>
            <person name="Kumar N."/>
            <person name="Patil P.P."/>
            <person name="Chaudhry V."/>
            <person name="Patil P.B."/>
        </authorList>
    </citation>
    <scope>NUCLEOTIDE SEQUENCE [LARGE SCALE GENOMIC DNA]</scope>
    <source>
        <strain evidence="2 3">NS226</strain>
    </source>
</reference>
<proteinExistence type="predicted"/>
<accession>A0A175QJ49</accession>
<name>A0A175QJ49_9HYPH</name>
<dbReference type="OrthoDB" id="1633386at2"/>
<organism evidence="2 3">
    <name type="scientific">Aureimonas ureilytica</name>
    <dbReference type="NCBI Taxonomy" id="401562"/>
    <lineage>
        <taxon>Bacteria</taxon>
        <taxon>Pseudomonadati</taxon>
        <taxon>Pseudomonadota</taxon>
        <taxon>Alphaproteobacteria</taxon>
        <taxon>Hyphomicrobiales</taxon>
        <taxon>Aurantimonadaceae</taxon>
        <taxon>Aureimonas</taxon>
    </lineage>
</organism>
<dbReference type="InterPro" id="IPR018964">
    <property type="entry name" value="Phage_phiJL001_Gp84_C"/>
</dbReference>
<feature type="domain" description="Bacteriophage phiJL001 Gp84 C-terminal" evidence="1">
    <location>
        <begin position="197"/>
        <end position="276"/>
    </location>
</feature>
<dbReference type="InterPro" id="IPR011928">
    <property type="entry name" value="Phage_phiJL001_Gp84"/>
</dbReference>
<evidence type="ECO:0000313" key="3">
    <source>
        <dbReference type="Proteomes" id="UP000078272"/>
    </source>
</evidence>
<dbReference type="AlphaFoldDB" id="A0A175QJ49"/>
<dbReference type="RefSeq" id="WP_058636965.1">
    <property type="nucleotide sequence ID" value="NZ_LDPZ01000161.1"/>
</dbReference>
<dbReference type="Pfam" id="PF09356">
    <property type="entry name" value="Phage_BR0599"/>
    <property type="match status" value="1"/>
</dbReference>
<evidence type="ECO:0000313" key="2">
    <source>
        <dbReference type="EMBL" id="KTQ74066.1"/>
    </source>
</evidence>